<evidence type="ECO:0000259" key="2">
    <source>
        <dbReference type="Pfam" id="PF01052"/>
    </source>
</evidence>
<dbReference type="EMBL" id="JACVXA010000041">
    <property type="protein sequence ID" value="MBE3639200.1"/>
    <property type="molecule type" value="Genomic_DNA"/>
</dbReference>
<reference evidence="3" key="1">
    <citation type="submission" date="2020-09" db="EMBL/GenBank/DDBJ databases">
        <title>A novel bacterium of genus Mangrovicoccus, isolated from South China Sea.</title>
        <authorList>
            <person name="Huang H."/>
            <person name="Mo K."/>
            <person name="Hu Y."/>
        </authorList>
    </citation>
    <scope>NUCLEOTIDE SEQUENCE</scope>
    <source>
        <strain evidence="3">HB182678</strain>
    </source>
</reference>
<evidence type="ECO:0000256" key="1">
    <source>
        <dbReference type="SAM" id="MobiDB-lite"/>
    </source>
</evidence>
<dbReference type="InterPro" id="IPR001543">
    <property type="entry name" value="FliN-like_C"/>
</dbReference>
<comment type="caution">
    <text evidence="3">The sequence shown here is derived from an EMBL/GenBank/DDBJ whole genome shotgun (WGS) entry which is preliminary data.</text>
</comment>
<keyword evidence="4" id="KW-1185">Reference proteome</keyword>
<keyword evidence="3" id="KW-0282">Flagellum</keyword>
<dbReference type="AlphaFoldDB" id="A0A8J6ZA53"/>
<keyword evidence="3" id="KW-0969">Cilium</keyword>
<dbReference type="PANTHER" id="PTHR30034">
    <property type="entry name" value="FLAGELLAR MOTOR SWITCH PROTEIN FLIM"/>
    <property type="match status" value="1"/>
</dbReference>
<dbReference type="Pfam" id="PF01052">
    <property type="entry name" value="FliMN_C"/>
    <property type="match status" value="1"/>
</dbReference>
<organism evidence="3 4">
    <name type="scientific">Mangrovicoccus algicola</name>
    <dbReference type="NCBI Taxonomy" id="2771008"/>
    <lineage>
        <taxon>Bacteria</taxon>
        <taxon>Pseudomonadati</taxon>
        <taxon>Pseudomonadota</taxon>
        <taxon>Alphaproteobacteria</taxon>
        <taxon>Rhodobacterales</taxon>
        <taxon>Paracoccaceae</taxon>
        <taxon>Mangrovicoccus</taxon>
    </lineage>
</organism>
<name>A0A8J6ZA53_9RHOB</name>
<gene>
    <name evidence="3" type="ORF">ICN82_13425</name>
</gene>
<dbReference type="PANTHER" id="PTHR30034:SF6">
    <property type="entry name" value="YOP PROTEINS TRANSLOCATION PROTEIN Q"/>
    <property type="match status" value="1"/>
</dbReference>
<evidence type="ECO:0000313" key="3">
    <source>
        <dbReference type="EMBL" id="MBE3639200.1"/>
    </source>
</evidence>
<protein>
    <submittedName>
        <fullName evidence="3">FliM/FliN family flagellar motor switch protein</fullName>
    </submittedName>
</protein>
<accession>A0A8J6ZA53</accession>
<keyword evidence="3" id="KW-0966">Cell projection</keyword>
<dbReference type="InterPro" id="IPR036429">
    <property type="entry name" value="SpoA-like_sf"/>
</dbReference>
<dbReference type="RefSeq" id="WP_193183633.1">
    <property type="nucleotide sequence ID" value="NZ_JACVXA010000041.1"/>
</dbReference>
<sequence>MTLAGRAPPEFGEVSPAKALRLALAKAGQEVLQQVVTGSGLEELKLPIDKVADQLPEAALVLELSGPRGKRGLIALDRGLVFAITESLTTGHVNGGPVPDRLPTRTDALLCRRFLVMMMTVFAARLVGHPASDWATGFVPEEKIEDLRRLPVTMEDVPYRMLVMETDIALGTRLGQICILVPWDDMSLEPVAALEDHGAEDRARAWSSALEAAVMGCDIEMTAVLHRAQMTVAELRALQPGSLIRLPAGALGRAVLETADGQKVFSGRLGDLDGYRAVMVEDLPGAPSGPPESPGDPGAPSLPDTGMVDAMAMAAPGNLEMPAFDEGAAEEMPPLDFDAIEAGEALPELDGDFPAMDLGGLNMDDLDDMPETIE</sequence>
<dbReference type="GO" id="GO:0050918">
    <property type="term" value="P:positive chemotaxis"/>
    <property type="evidence" value="ECO:0007669"/>
    <property type="project" value="TreeGrafter"/>
</dbReference>
<evidence type="ECO:0000313" key="4">
    <source>
        <dbReference type="Proteomes" id="UP000609121"/>
    </source>
</evidence>
<dbReference type="Gene3D" id="2.30.330.10">
    <property type="entry name" value="SpoA-like"/>
    <property type="match status" value="1"/>
</dbReference>
<dbReference type="SUPFAM" id="SSF101801">
    <property type="entry name" value="Surface presentation of antigens (SPOA)"/>
    <property type="match status" value="1"/>
</dbReference>
<dbReference type="Proteomes" id="UP000609121">
    <property type="component" value="Unassembled WGS sequence"/>
</dbReference>
<feature type="region of interest" description="Disordered" evidence="1">
    <location>
        <begin position="282"/>
        <end position="306"/>
    </location>
</feature>
<dbReference type="GO" id="GO:0071978">
    <property type="term" value="P:bacterial-type flagellum-dependent swarming motility"/>
    <property type="evidence" value="ECO:0007669"/>
    <property type="project" value="TreeGrafter"/>
</dbReference>
<proteinExistence type="predicted"/>
<feature type="domain" description="Flagellar motor switch protein FliN-like C-terminal" evidence="2">
    <location>
        <begin position="214"/>
        <end position="282"/>
    </location>
</feature>